<feature type="compositionally biased region" description="Basic and acidic residues" evidence="1">
    <location>
        <begin position="120"/>
        <end position="130"/>
    </location>
</feature>
<keyword evidence="4" id="KW-1185">Reference proteome</keyword>
<feature type="transmembrane region" description="Helical" evidence="2">
    <location>
        <begin position="320"/>
        <end position="343"/>
    </location>
</feature>
<dbReference type="AlphaFoldDB" id="A0A1Q5PKH7"/>
<feature type="compositionally biased region" description="Polar residues" evidence="1">
    <location>
        <begin position="145"/>
        <end position="164"/>
    </location>
</feature>
<feature type="compositionally biased region" description="Polar residues" evidence="1">
    <location>
        <begin position="1"/>
        <end position="17"/>
    </location>
</feature>
<feature type="compositionally biased region" description="Basic and acidic residues" evidence="1">
    <location>
        <begin position="86"/>
        <end position="98"/>
    </location>
</feature>
<sequence>MTNENLNPNPDSQSQRRFPSRRELAAQQRAGQPVEESSREDSSAPELDPVVDPSLPAEMQTPEVSQVESPQPAATSVPPVAPRYGVKMDEKQLAEFRRQQGLPPVGEQPAPQTPAQGGWDESKGRFRRPGESAPSSSAPRPEQPKNVSANPYAPASQSFEQVTKQSPQSQSTSSGPLPSRKGPIWTLVVSVFVLLALPIGLIIYTTAQLMGASPTGSEIGQMRQVAVGEQFPVREGEKAWAVIQGIDDSSTCALYPGASTSDSEAMIGEPIGLETTGQQIRTYPAMPEKTATMRCEGAKPSAILMGTGDFEAWSFNYSRVLLISMIFGLVAFVGMIVGIVWLVKVNGRRKTMRN</sequence>
<comment type="caution">
    <text evidence="3">The sequence shown here is derived from an EMBL/GenBank/DDBJ whole genome shotgun (WGS) entry which is preliminary data.</text>
</comment>
<feature type="compositionally biased region" description="Polar residues" evidence="1">
    <location>
        <begin position="62"/>
        <end position="74"/>
    </location>
</feature>
<feature type="compositionally biased region" description="Low complexity" evidence="1">
    <location>
        <begin position="165"/>
        <end position="179"/>
    </location>
</feature>
<evidence type="ECO:0000313" key="4">
    <source>
        <dbReference type="Proteomes" id="UP000186465"/>
    </source>
</evidence>
<keyword evidence="2" id="KW-0472">Membrane</keyword>
<accession>A0A1Q5PKH7</accession>
<dbReference type="Proteomes" id="UP000186465">
    <property type="component" value="Unassembled WGS sequence"/>
</dbReference>
<evidence type="ECO:0000256" key="2">
    <source>
        <dbReference type="SAM" id="Phobius"/>
    </source>
</evidence>
<feature type="transmembrane region" description="Helical" evidence="2">
    <location>
        <begin position="184"/>
        <end position="204"/>
    </location>
</feature>
<name>A0A1Q5PKH7_9ACTO</name>
<proteinExistence type="predicted"/>
<keyword evidence="2" id="KW-1133">Transmembrane helix</keyword>
<gene>
    <name evidence="3" type="ORF">BM477_07175</name>
</gene>
<feature type="region of interest" description="Disordered" evidence="1">
    <location>
        <begin position="1"/>
        <end position="179"/>
    </location>
</feature>
<evidence type="ECO:0000313" key="3">
    <source>
        <dbReference type="EMBL" id="OKL46725.1"/>
    </source>
</evidence>
<organism evidence="3 4">
    <name type="scientific">Boudabousia marimammalium</name>
    <dbReference type="NCBI Taxonomy" id="156892"/>
    <lineage>
        <taxon>Bacteria</taxon>
        <taxon>Bacillati</taxon>
        <taxon>Actinomycetota</taxon>
        <taxon>Actinomycetes</taxon>
        <taxon>Actinomycetales</taxon>
        <taxon>Actinomycetaceae</taxon>
        <taxon>Boudabousia</taxon>
    </lineage>
</organism>
<dbReference type="EMBL" id="MPDM01000008">
    <property type="protein sequence ID" value="OKL46725.1"/>
    <property type="molecule type" value="Genomic_DNA"/>
</dbReference>
<protein>
    <submittedName>
        <fullName evidence="3">Uncharacterized protein</fullName>
    </submittedName>
</protein>
<feature type="compositionally biased region" description="Low complexity" evidence="1">
    <location>
        <begin position="131"/>
        <end position="140"/>
    </location>
</feature>
<dbReference type="RefSeq" id="WP_075362012.1">
    <property type="nucleotide sequence ID" value="NZ_MPDM01000008.1"/>
</dbReference>
<keyword evidence="2" id="KW-0812">Transmembrane</keyword>
<evidence type="ECO:0000256" key="1">
    <source>
        <dbReference type="SAM" id="MobiDB-lite"/>
    </source>
</evidence>
<reference evidence="4" key="1">
    <citation type="submission" date="2016-11" db="EMBL/GenBank/DDBJ databases">
        <title>Actinomyces gypaetusis sp. nov. isolated from Gypaetus barbatus in Qinghai Tibet Plateau China.</title>
        <authorList>
            <person name="Meng X."/>
        </authorList>
    </citation>
    <scope>NUCLEOTIDE SEQUENCE [LARGE SCALE GENOMIC DNA]</scope>
    <source>
        <strain evidence="4">DSM 15383</strain>
    </source>
</reference>